<dbReference type="InterPro" id="IPR051313">
    <property type="entry name" value="Bact_iron-sidero_bind"/>
</dbReference>
<gene>
    <name evidence="8" type="ORF">C0Q92_03565</name>
    <name evidence="7" type="ORF">ScoT_07750</name>
</gene>
<dbReference type="GO" id="GO:1901678">
    <property type="term" value="P:iron coordination entity transport"/>
    <property type="evidence" value="ECO:0007669"/>
    <property type="project" value="UniProtKB-ARBA"/>
</dbReference>
<dbReference type="RefSeq" id="WP_030305556.1">
    <property type="nucleotide sequence ID" value="NZ_BNDZ01000003.1"/>
</dbReference>
<dbReference type="PANTHER" id="PTHR30532">
    <property type="entry name" value="IRON III DICITRATE-BINDING PERIPLASMIC PROTEIN"/>
    <property type="match status" value="1"/>
</dbReference>
<comment type="subcellular location">
    <subcellularLocation>
        <location evidence="1">Cell envelope</location>
    </subcellularLocation>
</comment>
<keyword evidence="4" id="KW-0732">Signal</keyword>
<organism evidence="8 9">
    <name type="scientific">Streptomyces albidoflavus</name>
    <dbReference type="NCBI Taxonomy" id="1886"/>
    <lineage>
        <taxon>Bacteria</taxon>
        <taxon>Bacillati</taxon>
        <taxon>Actinomycetota</taxon>
        <taxon>Actinomycetes</taxon>
        <taxon>Kitasatosporales</taxon>
        <taxon>Streptomycetaceae</taxon>
        <taxon>Streptomyces</taxon>
        <taxon>Streptomyces albidoflavus group</taxon>
    </lineage>
</organism>
<evidence type="ECO:0000313" key="8">
    <source>
        <dbReference type="EMBL" id="RZE28554.1"/>
    </source>
</evidence>
<feature type="region of interest" description="Disordered" evidence="5">
    <location>
        <begin position="1"/>
        <end position="22"/>
    </location>
</feature>
<accession>A0A8G1ZUT5</accession>
<feature type="compositionally biased region" description="Pro residues" evidence="5">
    <location>
        <begin position="1"/>
        <end position="11"/>
    </location>
</feature>
<sequence length="354" mass="38040">MSPTSPPPAPTPATEAPGARRRPRFFRAPLRAGALGLALALGLTACGTATEDKAGDKPKTRVFKADNGEIEIPADPKRVVATGYAVPALIEADAALVGISTWKRGLDLMTDKHLARYEKVPKVAGETAAETNYEAIAKARPDLIVIGVPTPVLADIDVKRLESVAPVVAIGPTQPDAWRTLSRRQSDAAGRLDHFEEAKEAYEKRAGELRKKYAKVLDGRRFGHVGAYSEAGKGSFQREFSRSWGTNIAEDIGVTYYGEVKKKTGGSGDVSENPSIEQLPESLGDADVVTYTVQPDGEPAAAVQYVLDSPLWKELPAVRDGLTVPLRYTEAATYPSALRTLDALDKALQPLLDR</sequence>
<dbReference type="SUPFAM" id="SSF53807">
    <property type="entry name" value="Helical backbone' metal receptor"/>
    <property type="match status" value="1"/>
</dbReference>
<evidence type="ECO:0000256" key="4">
    <source>
        <dbReference type="ARBA" id="ARBA00022729"/>
    </source>
</evidence>
<keyword evidence="3" id="KW-0813">Transport</keyword>
<evidence type="ECO:0000256" key="2">
    <source>
        <dbReference type="ARBA" id="ARBA00008814"/>
    </source>
</evidence>
<proteinExistence type="inferred from homology"/>
<name>A0A8G1ZUT5_9ACTN</name>
<feature type="domain" description="Fe/B12 periplasmic-binding" evidence="6">
    <location>
        <begin position="78"/>
        <end position="354"/>
    </location>
</feature>
<dbReference type="EMBL" id="BNDZ01000003">
    <property type="protein sequence ID" value="GHI44601.1"/>
    <property type="molecule type" value="Genomic_DNA"/>
</dbReference>
<dbReference type="Proteomes" id="UP001051844">
    <property type="component" value="Unassembled WGS sequence"/>
</dbReference>
<dbReference type="Pfam" id="PF01497">
    <property type="entry name" value="Peripla_BP_2"/>
    <property type="match status" value="1"/>
</dbReference>
<evidence type="ECO:0000313" key="7">
    <source>
        <dbReference type="EMBL" id="GHI44601.1"/>
    </source>
</evidence>
<dbReference type="Gene3D" id="3.40.50.1980">
    <property type="entry name" value="Nitrogenase molybdenum iron protein domain"/>
    <property type="match status" value="2"/>
</dbReference>
<dbReference type="Proteomes" id="UP000292693">
    <property type="component" value="Unassembled WGS sequence"/>
</dbReference>
<protein>
    <submittedName>
        <fullName evidence="8">ABC transporter substrate-binding protein</fullName>
    </submittedName>
</protein>
<comment type="caution">
    <text evidence="8">The sequence shown here is derived from an EMBL/GenBank/DDBJ whole genome shotgun (WGS) entry which is preliminary data.</text>
</comment>
<reference evidence="8 9" key="1">
    <citation type="submission" date="2017-12" db="EMBL/GenBank/DDBJ databases">
        <title>Population genomics insights into the ecological differentiation and adaptive evolution in streptomycetes.</title>
        <authorList>
            <person name="Li Y."/>
            <person name="Huang Y."/>
        </authorList>
    </citation>
    <scope>NUCLEOTIDE SEQUENCE [LARGE SCALE GENOMIC DNA]</scope>
    <source>
        <strain evidence="8 9">NBRC 100770</strain>
    </source>
</reference>
<dbReference type="EMBL" id="PKLL01000003">
    <property type="protein sequence ID" value="RZE28554.1"/>
    <property type="molecule type" value="Genomic_DNA"/>
</dbReference>
<evidence type="ECO:0000259" key="6">
    <source>
        <dbReference type="PROSITE" id="PS50983"/>
    </source>
</evidence>
<dbReference type="PANTHER" id="PTHR30532:SF1">
    <property type="entry name" value="IRON(3+)-HYDROXAMATE-BINDING PROTEIN FHUD"/>
    <property type="match status" value="1"/>
</dbReference>
<dbReference type="GO" id="GO:0030288">
    <property type="term" value="C:outer membrane-bounded periplasmic space"/>
    <property type="evidence" value="ECO:0007669"/>
    <property type="project" value="TreeGrafter"/>
</dbReference>
<dbReference type="AlphaFoldDB" id="A0A8G1ZUT5"/>
<evidence type="ECO:0000313" key="9">
    <source>
        <dbReference type="Proteomes" id="UP000292693"/>
    </source>
</evidence>
<evidence type="ECO:0000256" key="3">
    <source>
        <dbReference type="ARBA" id="ARBA00022448"/>
    </source>
</evidence>
<dbReference type="InterPro" id="IPR002491">
    <property type="entry name" value="ABC_transptr_periplasmic_BD"/>
</dbReference>
<reference evidence="7" key="2">
    <citation type="submission" date="2022-09" db="EMBL/GenBank/DDBJ databases">
        <title>Whole genome shotgun sequence of Streptomyces albidoflavus NBRC 12854.</title>
        <authorList>
            <person name="Komaki H."/>
            <person name="Tamura T."/>
        </authorList>
    </citation>
    <scope>NUCLEOTIDE SEQUENCE</scope>
    <source>
        <strain evidence="7">NBRC 12854</strain>
    </source>
</reference>
<comment type="similarity">
    <text evidence="2">Belongs to the bacterial solute-binding protein 8 family.</text>
</comment>
<evidence type="ECO:0000256" key="5">
    <source>
        <dbReference type="SAM" id="MobiDB-lite"/>
    </source>
</evidence>
<dbReference type="PROSITE" id="PS50983">
    <property type="entry name" value="FE_B12_PBP"/>
    <property type="match status" value="1"/>
</dbReference>
<evidence type="ECO:0000256" key="1">
    <source>
        <dbReference type="ARBA" id="ARBA00004196"/>
    </source>
</evidence>